<proteinExistence type="predicted"/>
<dbReference type="Proteomes" id="UP000318815">
    <property type="component" value="Unassembled WGS sequence"/>
</dbReference>
<dbReference type="AlphaFoldDB" id="A0A5C6LPB6"/>
<reference evidence="1 2" key="1">
    <citation type="submission" date="2019-08" db="EMBL/GenBank/DDBJ databases">
        <title>Whole genome sequencing of chitin degrading bacteria Chitinophaga pinensis YS16.</title>
        <authorList>
            <person name="Singh R.P."/>
            <person name="Manchanda G."/>
            <person name="Maurya I.K."/>
            <person name="Joshi N.K."/>
            <person name="Srivastava A.K."/>
        </authorList>
    </citation>
    <scope>NUCLEOTIDE SEQUENCE [LARGE SCALE GENOMIC DNA]</scope>
    <source>
        <strain evidence="1 2">YS-16</strain>
    </source>
</reference>
<comment type="caution">
    <text evidence="1">The sequence shown here is derived from an EMBL/GenBank/DDBJ whole genome shotgun (WGS) entry which is preliminary data.</text>
</comment>
<protein>
    <submittedName>
        <fullName evidence="1">Uncharacterized protein</fullName>
    </submittedName>
</protein>
<organism evidence="1 2">
    <name type="scientific">Chitinophaga pinensis</name>
    <dbReference type="NCBI Taxonomy" id="79329"/>
    <lineage>
        <taxon>Bacteria</taxon>
        <taxon>Pseudomonadati</taxon>
        <taxon>Bacteroidota</taxon>
        <taxon>Chitinophagia</taxon>
        <taxon>Chitinophagales</taxon>
        <taxon>Chitinophagaceae</taxon>
        <taxon>Chitinophaga</taxon>
    </lineage>
</organism>
<accession>A0A5C6LPB6</accession>
<evidence type="ECO:0000313" key="2">
    <source>
        <dbReference type="Proteomes" id="UP000318815"/>
    </source>
</evidence>
<dbReference type="RefSeq" id="WP_146308085.1">
    <property type="nucleotide sequence ID" value="NZ_VOHS01000059.1"/>
</dbReference>
<sequence>MEKTGRLLSLDVMRGLIMILLAGESCRVYESLHEWNEMPLSGNSFIIHGMGCVSGIWYSLHLC</sequence>
<evidence type="ECO:0000313" key="1">
    <source>
        <dbReference type="EMBL" id="TWV93038.1"/>
    </source>
</evidence>
<gene>
    <name evidence="1" type="ORF">FEF09_27585</name>
</gene>
<dbReference type="EMBL" id="VOHS01000059">
    <property type="protein sequence ID" value="TWV93038.1"/>
    <property type="molecule type" value="Genomic_DNA"/>
</dbReference>
<name>A0A5C6LPB6_9BACT</name>
<keyword evidence="2" id="KW-1185">Reference proteome</keyword>